<keyword evidence="3" id="KW-0328">Glycosyltransferase</keyword>
<dbReference type="InterPro" id="IPR050408">
    <property type="entry name" value="HGPRT"/>
</dbReference>
<dbReference type="GO" id="GO:0032263">
    <property type="term" value="P:GMP salvage"/>
    <property type="evidence" value="ECO:0007669"/>
    <property type="project" value="TreeGrafter"/>
</dbReference>
<dbReference type="GO" id="GO:0000287">
    <property type="term" value="F:magnesium ion binding"/>
    <property type="evidence" value="ECO:0007669"/>
    <property type="project" value="TreeGrafter"/>
</dbReference>
<dbReference type="GO" id="GO:0006178">
    <property type="term" value="P:guanine salvage"/>
    <property type="evidence" value="ECO:0007669"/>
    <property type="project" value="TreeGrafter"/>
</dbReference>
<reference evidence="3 4" key="1">
    <citation type="journal article" date="2015" name="PLoS Pathog.">
        <title>Leptomonas seymouri: Adaptations to the Dixenous Life Cycle Analyzed by Genome Sequencing, Transcriptome Profiling and Co-infection with Leishmania donovani.</title>
        <authorList>
            <person name="Kraeva N."/>
            <person name="Butenko A."/>
            <person name="Hlavacova J."/>
            <person name="Kostygov A."/>
            <person name="Myskova J."/>
            <person name="Grybchuk D."/>
            <person name="Lestinova T."/>
            <person name="Votypka J."/>
            <person name="Volf P."/>
            <person name="Opperdoes F."/>
            <person name="Flegontov P."/>
            <person name="Lukes J."/>
            <person name="Yurchenko V."/>
        </authorList>
    </citation>
    <scope>NUCLEOTIDE SEQUENCE [LARGE SCALE GENOMIC DNA]</scope>
    <source>
        <strain evidence="3 4">ATCC 30220</strain>
    </source>
</reference>
<dbReference type="AlphaFoldDB" id="A0A0N1IHW3"/>
<keyword evidence="4" id="KW-1185">Reference proteome</keyword>
<name>A0A0N1IHW3_LEPSE</name>
<dbReference type="GO" id="GO:0005829">
    <property type="term" value="C:cytosol"/>
    <property type="evidence" value="ECO:0007669"/>
    <property type="project" value="TreeGrafter"/>
</dbReference>
<comment type="caution">
    <text evidence="3">The sequence shown here is derived from an EMBL/GenBank/DDBJ whole genome shotgun (WGS) entry which is preliminary data.</text>
</comment>
<dbReference type="GO" id="GO:0004422">
    <property type="term" value="F:hypoxanthine phosphoribosyltransferase activity"/>
    <property type="evidence" value="ECO:0007669"/>
    <property type="project" value="TreeGrafter"/>
</dbReference>
<dbReference type="Proteomes" id="UP000038009">
    <property type="component" value="Unassembled WGS sequence"/>
</dbReference>
<dbReference type="GO" id="GO:0046100">
    <property type="term" value="P:hypoxanthine metabolic process"/>
    <property type="evidence" value="ECO:0007669"/>
    <property type="project" value="TreeGrafter"/>
</dbReference>
<proteinExistence type="predicted"/>
<dbReference type="Gene3D" id="3.40.50.2020">
    <property type="match status" value="1"/>
</dbReference>
<evidence type="ECO:0000259" key="2">
    <source>
        <dbReference type="Pfam" id="PF00156"/>
    </source>
</evidence>
<sequence>MMPGHRCTSSVENGQVIVDGRVYPMASSVMATEDVIQAGIKAAAEKIAAAYRPLTHRNTHPAPGAAPDAPVSPHEAPISQENPLILISVLKGSYIFTADLVRYLGDAGLPHVVDFVRLASYNAGTTSTGTISVMLEPKFENLKGKHLLIVEDVCDSGRTLKFLRERLIKKFQPKSVKTVVLVNKESSARRVDFTPEFACLKGPNSYIVGYGFEVNDRYRDLRHIFTLKDGFAKRYPAKL</sequence>
<feature type="region of interest" description="Disordered" evidence="1">
    <location>
        <begin position="56"/>
        <end position="76"/>
    </location>
</feature>
<dbReference type="OrthoDB" id="9449045at2759"/>
<evidence type="ECO:0000313" key="3">
    <source>
        <dbReference type="EMBL" id="KPI84182.1"/>
    </source>
</evidence>
<dbReference type="InterPro" id="IPR000836">
    <property type="entry name" value="PRTase_dom"/>
</dbReference>
<dbReference type="CDD" id="cd06223">
    <property type="entry name" value="PRTases_typeI"/>
    <property type="match status" value="1"/>
</dbReference>
<dbReference type="EMBL" id="LJSK01000281">
    <property type="protein sequence ID" value="KPI84182.1"/>
    <property type="molecule type" value="Genomic_DNA"/>
</dbReference>
<evidence type="ECO:0000313" key="4">
    <source>
        <dbReference type="Proteomes" id="UP000038009"/>
    </source>
</evidence>
<dbReference type="SUPFAM" id="SSF53271">
    <property type="entry name" value="PRTase-like"/>
    <property type="match status" value="1"/>
</dbReference>
<dbReference type="PANTHER" id="PTHR43340">
    <property type="entry name" value="HYPOXANTHINE-GUANINE PHOSPHORIBOSYLTRANSFERASE"/>
    <property type="match status" value="1"/>
</dbReference>
<gene>
    <name evidence="3" type="ORF">ABL78_6756</name>
</gene>
<dbReference type="FunFam" id="3.40.50.2020:FF:000046">
    <property type="entry name" value="Hypoxanthine-guanine phosphoribosyltransferase"/>
    <property type="match status" value="1"/>
</dbReference>
<dbReference type="Pfam" id="PF00156">
    <property type="entry name" value="Pribosyltran"/>
    <property type="match status" value="1"/>
</dbReference>
<dbReference type="VEuPathDB" id="TriTrypDB:Lsey_0281_0010"/>
<organism evidence="3 4">
    <name type="scientific">Leptomonas seymouri</name>
    <dbReference type="NCBI Taxonomy" id="5684"/>
    <lineage>
        <taxon>Eukaryota</taxon>
        <taxon>Discoba</taxon>
        <taxon>Euglenozoa</taxon>
        <taxon>Kinetoplastea</taxon>
        <taxon>Metakinetoplastina</taxon>
        <taxon>Trypanosomatida</taxon>
        <taxon>Trypanosomatidae</taxon>
        <taxon>Leishmaniinae</taxon>
        <taxon>Leptomonas</taxon>
    </lineage>
</organism>
<keyword evidence="3" id="KW-0808">Transferase</keyword>
<dbReference type="InterPro" id="IPR029057">
    <property type="entry name" value="PRTase-like"/>
</dbReference>
<dbReference type="OMA" id="MQWRVAP"/>
<feature type="domain" description="Phosphoribosyltransferase" evidence="2">
    <location>
        <begin position="80"/>
        <end position="195"/>
    </location>
</feature>
<accession>A0A0N1IHW3</accession>
<evidence type="ECO:0000256" key="1">
    <source>
        <dbReference type="SAM" id="MobiDB-lite"/>
    </source>
</evidence>
<dbReference type="PANTHER" id="PTHR43340:SF1">
    <property type="entry name" value="HYPOXANTHINE PHOSPHORIBOSYLTRANSFERASE"/>
    <property type="match status" value="1"/>
</dbReference>
<dbReference type="GO" id="GO:0032264">
    <property type="term" value="P:IMP salvage"/>
    <property type="evidence" value="ECO:0007669"/>
    <property type="project" value="TreeGrafter"/>
</dbReference>
<protein>
    <submittedName>
        <fullName evidence="3">Xanthine phosphoribosyltransferase (XRPT)</fullName>
    </submittedName>
</protein>